<dbReference type="Proteomes" id="UP000053676">
    <property type="component" value="Unassembled WGS sequence"/>
</dbReference>
<gene>
    <name evidence="1" type="ORF">NECAME_10226</name>
</gene>
<dbReference type="AlphaFoldDB" id="W2TBP7"/>
<evidence type="ECO:0000313" key="2">
    <source>
        <dbReference type="Proteomes" id="UP000053676"/>
    </source>
</evidence>
<keyword evidence="2" id="KW-1185">Reference proteome</keyword>
<sequence>MIWLRDCHFPSGETAGILEKQKWNLSQNLRVGKNFLKRSPLINSSARKLENIRRRCFLS</sequence>
<dbReference type="EMBL" id="KI659816">
    <property type="protein sequence ID" value="ETN78621.1"/>
    <property type="molecule type" value="Genomic_DNA"/>
</dbReference>
<organism evidence="1 2">
    <name type="scientific">Necator americanus</name>
    <name type="common">Human hookworm</name>
    <dbReference type="NCBI Taxonomy" id="51031"/>
    <lineage>
        <taxon>Eukaryota</taxon>
        <taxon>Metazoa</taxon>
        <taxon>Ecdysozoa</taxon>
        <taxon>Nematoda</taxon>
        <taxon>Chromadorea</taxon>
        <taxon>Rhabditida</taxon>
        <taxon>Rhabditina</taxon>
        <taxon>Rhabditomorpha</taxon>
        <taxon>Strongyloidea</taxon>
        <taxon>Ancylostomatidae</taxon>
        <taxon>Bunostominae</taxon>
        <taxon>Necator</taxon>
    </lineage>
</organism>
<dbReference type="KEGG" id="nai:NECAME_10226"/>
<accession>W2TBP7</accession>
<reference evidence="2" key="1">
    <citation type="journal article" date="2014" name="Nat. Genet.">
        <title>Genome of the human hookworm Necator americanus.</title>
        <authorList>
            <person name="Tang Y.T."/>
            <person name="Gao X."/>
            <person name="Rosa B.A."/>
            <person name="Abubucker S."/>
            <person name="Hallsworth-Pepin K."/>
            <person name="Martin J."/>
            <person name="Tyagi R."/>
            <person name="Heizer E."/>
            <person name="Zhang X."/>
            <person name="Bhonagiri-Palsikar V."/>
            <person name="Minx P."/>
            <person name="Warren W.C."/>
            <person name="Wang Q."/>
            <person name="Zhan B."/>
            <person name="Hotez P.J."/>
            <person name="Sternberg P.W."/>
            <person name="Dougall A."/>
            <person name="Gaze S.T."/>
            <person name="Mulvenna J."/>
            <person name="Sotillo J."/>
            <person name="Ranganathan S."/>
            <person name="Rabelo E.M."/>
            <person name="Wilson R.K."/>
            <person name="Felgner P.L."/>
            <person name="Bethony J."/>
            <person name="Hawdon J.M."/>
            <person name="Gasser R.B."/>
            <person name="Loukas A."/>
            <person name="Mitreva M."/>
        </authorList>
    </citation>
    <scope>NUCLEOTIDE SEQUENCE [LARGE SCALE GENOMIC DNA]</scope>
</reference>
<protein>
    <submittedName>
        <fullName evidence="1">Uncharacterized protein</fullName>
    </submittedName>
</protein>
<proteinExistence type="predicted"/>
<name>W2TBP7_NECAM</name>
<evidence type="ECO:0000313" key="1">
    <source>
        <dbReference type="EMBL" id="ETN78621.1"/>
    </source>
</evidence>